<evidence type="ECO:0000256" key="1">
    <source>
        <dbReference type="ARBA" id="ARBA00022553"/>
    </source>
</evidence>
<dbReference type="Gene3D" id="1.10.10.10">
    <property type="entry name" value="Winged helix-like DNA-binding domain superfamily/Winged helix DNA-binding domain"/>
    <property type="match status" value="1"/>
</dbReference>
<evidence type="ECO:0000256" key="6">
    <source>
        <dbReference type="PROSITE-ProRule" id="PRU01091"/>
    </source>
</evidence>
<evidence type="ECO:0000256" key="5">
    <source>
        <dbReference type="ARBA" id="ARBA00023163"/>
    </source>
</evidence>
<dbReference type="SUPFAM" id="SSF46894">
    <property type="entry name" value="C-terminal effector domain of the bipartite response regulators"/>
    <property type="match status" value="1"/>
</dbReference>
<dbReference type="InterPro" id="IPR016032">
    <property type="entry name" value="Sig_transdc_resp-reg_C-effctor"/>
</dbReference>
<accession>A0A380LKE1</accession>
<dbReference type="CDD" id="cd00383">
    <property type="entry name" value="trans_reg_C"/>
    <property type="match status" value="1"/>
</dbReference>
<sequence length="165" mass="19548">MLDLAETGWQIGEKLFALLSAEQRRELAQFVFESETNYANPIYLPHQAIFRGKYSIPQRLNHPLTETRSGDLYFCLEQRLVTIREQPIELTVKEFEIFSLLILNPKRVFTYEMLMELVWEEDYTYYSRKAVNNHVSNLRRKLKIAPNLPDYVKSVYGIGYKFEAK</sequence>
<feature type="domain" description="OmpR/PhoB-type" evidence="7">
    <location>
        <begin position="64"/>
        <end position="164"/>
    </location>
</feature>
<dbReference type="GO" id="GO:0032993">
    <property type="term" value="C:protein-DNA complex"/>
    <property type="evidence" value="ECO:0007669"/>
    <property type="project" value="TreeGrafter"/>
</dbReference>
<dbReference type="EMBL" id="UHFX01000003">
    <property type="protein sequence ID" value="SUO04364.1"/>
    <property type="molecule type" value="Genomic_DNA"/>
</dbReference>
<dbReference type="GO" id="GO:0006355">
    <property type="term" value="P:regulation of DNA-templated transcription"/>
    <property type="evidence" value="ECO:0007669"/>
    <property type="project" value="InterPro"/>
</dbReference>
<dbReference type="PROSITE" id="PS51755">
    <property type="entry name" value="OMPR_PHOB"/>
    <property type="match status" value="1"/>
</dbReference>
<dbReference type="InterPro" id="IPR039420">
    <property type="entry name" value="WalR-like"/>
</dbReference>
<organism evidence="8 9">
    <name type="scientific">Faecalicoccus pleomorphus</name>
    <dbReference type="NCBI Taxonomy" id="1323"/>
    <lineage>
        <taxon>Bacteria</taxon>
        <taxon>Bacillati</taxon>
        <taxon>Bacillota</taxon>
        <taxon>Erysipelotrichia</taxon>
        <taxon>Erysipelotrichales</taxon>
        <taxon>Erysipelotrichaceae</taxon>
        <taxon>Faecalicoccus</taxon>
    </lineage>
</organism>
<keyword evidence="4 6" id="KW-0238">DNA-binding</keyword>
<dbReference type="RefSeq" id="WP_022789421.1">
    <property type="nucleotide sequence ID" value="NZ_UHFX01000003.1"/>
</dbReference>
<evidence type="ECO:0000256" key="3">
    <source>
        <dbReference type="ARBA" id="ARBA00023015"/>
    </source>
</evidence>
<feature type="DNA-binding region" description="OmpR/PhoB-type" evidence="6">
    <location>
        <begin position="64"/>
        <end position="164"/>
    </location>
</feature>
<dbReference type="PANTHER" id="PTHR48111:SF1">
    <property type="entry name" value="TWO-COMPONENT RESPONSE REGULATOR ORR33"/>
    <property type="match status" value="1"/>
</dbReference>
<dbReference type="GO" id="GO:0000156">
    <property type="term" value="F:phosphorelay response regulator activity"/>
    <property type="evidence" value="ECO:0007669"/>
    <property type="project" value="TreeGrafter"/>
</dbReference>
<name>A0A380LKE1_9FIRM</name>
<evidence type="ECO:0000313" key="9">
    <source>
        <dbReference type="Proteomes" id="UP000255523"/>
    </source>
</evidence>
<evidence type="ECO:0000256" key="2">
    <source>
        <dbReference type="ARBA" id="ARBA00023012"/>
    </source>
</evidence>
<keyword evidence="9" id="KW-1185">Reference proteome</keyword>
<protein>
    <submittedName>
        <fullName evidence="8">Phosphate regulon response regulator PhoB</fullName>
    </submittedName>
</protein>
<gene>
    <name evidence="8" type="primary">regX3</name>
    <name evidence="8" type="ORF">NCTC11087_01277</name>
</gene>
<dbReference type="Proteomes" id="UP000255523">
    <property type="component" value="Unassembled WGS sequence"/>
</dbReference>
<dbReference type="GO" id="GO:0005829">
    <property type="term" value="C:cytosol"/>
    <property type="evidence" value="ECO:0007669"/>
    <property type="project" value="TreeGrafter"/>
</dbReference>
<dbReference type="GeneID" id="77462238"/>
<reference evidence="8 9" key="1">
    <citation type="submission" date="2018-06" db="EMBL/GenBank/DDBJ databases">
        <authorList>
            <consortium name="Pathogen Informatics"/>
            <person name="Doyle S."/>
        </authorList>
    </citation>
    <scope>NUCLEOTIDE SEQUENCE [LARGE SCALE GENOMIC DNA]</scope>
    <source>
        <strain evidence="8 9">NCTC11087</strain>
    </source>
</reference>
<dbReference type="GO" id="GO:0000976">
    <property type="term" value="F:transcription cis-regulatory region binding"/>
    <property type="evidence" value="ECO:0007669"/>
    <property type="project" value="TreeGrafter"/>
</dbReference>
<evidence type="ECO:0000259" key="7">
    <source>
        <dbReference type="PROSITE" id="PS51755"/>
    </source>
</evidence>
<dbReference type="SMART" id="SM00862">
    <property type="entry name" value="Trans_reg_C"/>
    <property type="match status" value="1"/>
</dbReference>
<keyword evidence="5" id="KW-0804">Transcription</keyword>
<evidence type="ECO:0000256" key="4">
    <source>
        <dbReference type="ARBA" id="ARBA00023125"/>
    </source>
</evidence>
<dbReference type="InterPro" id="IPR001867">
    <property type="entry name" value="OmpR/PhoB-type_DNA-bd"/>
</dbReference>
<keyword evidence="3" id="KW-0805">Transcription regulation</keyword>
<keyword evidence="2" id="KW-0902">Two-component regulatory system</keyword>
<proteinExistence type="predicted"/>
<evidence type="ECO:0000313" key="8">
    <source>
        <dbReference type="EMBL" id="SUO04364.1"/>
    </source>
</evidence>
<dbReference type="AlphaFoldDB" id="A0A380LKE1"/>
<dbReference type="PANTHER" id="PTHR48111">
    <property type="entry name" value="REGULATOR OF RPOS"/>
    <property type="match status" value="1"/>
</dbReference>
<keyword evidence="1" id="KW-0597">Phosphoprotein</keyword>
<dbReference type="Pfam" id="PF00486">
    <property type="entry name" value="Trans_reg_C"/>
    <property type="match status" value="1"/>
</dbReference>
<dbReference type="InterPro" id="IPR036388">
    <property type="entry name" value="WH-like_DNA-bd_sf"/>
</dbReference>